<feature type="coiled-coil region" evidence="1">
    <location>
        <begin position="295"/>
        <end position="322"/>
    </location>
</feature>
<dbReference type="AlphaFoldDB" id="A0A6L2LWM0"/>
<dbReference type="InterPro" id="IPR013103">
    <property type="entry name" value="RVT_2"/>
</dbReference>
<reference evidence="3" key="1">
    <citation type="journal article" date="2019" name="Sci. Rep.">
        <title>Draft genome of Tanacetum cinerariifolium, the natural source of mosquito coil.</title>
        <authorList>
            <person name="Yamashiro T."/>
            <person name="Shiraishi A."/>
            <person name="Satake H."/>
            <person name="Nakayama K."/>
        </authorList>
    </citation>
    <scope>NUCLEOTIDE SEQUENCE</scope>
</reference>
<organism evidence="3">
    <name type="scientific">Tanacetum cinerariifolium</name>
    <name type="common">Dalmatian daisy</name>
    <name type="synonym">Chrysanthemum cinerariifolium</name>
    <dbReference type="NCBI Taxonomy" id="118510"/>
    <lineage>
        <taxon>Eukaryota</taxon>
        <taxon>Viridiplantae</taxon>
        <taxon>Streptophyta</taxon>
        <taxon>Embryophyta</taxon>
        <taxon>Tracheophyta</taxon>
        <taxon>Spermatophyta</taxon>
        <taxon>Magnoliopsida</taxon>
        <taxon>eudicotyledons</taxon>
        <taxon>Gunneridae</taxon>
        <taxon>Pentapetalae</taxon>
        <taxon>asterids</taxon>
        <taxon>campanulids</taxon>
        <taxon>Asterales</taxon>
        <taxon>Asteraceae</taxon>
        <taxon>Asteroideae</taxon>
        <taxon>Anthemideae</taxon>
        <taxon>Anthemidinae</taxon>
        <taxon>Tanacetum</taxon>
    </lineage>
</organism>
<evidence type="ECO:0000259" key="2">
    <source>
        <dbReference type="Pfam" id="PF07727"/>
    </source>
</evidence>
<accession>A0A6L2LWM0</accession>
<comment type="caution">
    <text evidence="3">The sequence shown here is derived from an EMBL/GenBank/DDBJ whole genome shotgun (WGS) entry which is preliminary data.</text>
</comment>
<dbReference type="InterPro" id="IPR038765">
    <property type="entry name" value="Papain-like_cys_pep_sf"/>
</dbReference>
<dbReference type="CDD" id="cd09272">
    <property type="entry name" value="RNase_HI_RT_Ty1"/>
    <property type="match status" value="1"/>
</dbReference>
<dbReference type="EMBL" id="BKCJ010005337">
    <property type="protein sequence ID" value="GEU66176.1"/>
    <property type="molecule type" value="Genomic_DNA"/>
</dbReference>
<evidence type="ECO:0000256" key="1">
    <source>
        <dbReference type="SAM" id="Coils"/>
    </source>
</evidence>
<dbReference type="PANTHER" id="PTHR11439:SF521">
    <property type="entry name" value="RNA-DIRECTED DNA POLYMERASE"/>
    <property type="match status" value="1"/>
</dbReference>
<dbReference type="Pfam" id="PF07727">
    <property type="entry name" value="RVT_2"/>
    <property type="match status" value="1"/>
</dbReference>
<sequence length="461" mass="53443">MFDEVVLSNGYLLNQADKYVYRKFDASGKGVIICLYVDDMLIFGTNQVQVDLTKEFLSSRFSMKDIGKADVILGIRIKHESNVSTHVNTYEKLMPNRGLTVSQLEYSRVIGCLMYATTCTRPDIAFVVEKLSRYTSNPGTQHRQAIQRVLKYLKKTMDYRLIYSSYPSVLAGGAISWASKKQTCITSSTIEYEFVASAAVGKEAEWLKNLLLEIPLWVKPMAPIFIRCDCAATLMAEAHVLQIIPRMCLEPAGYAASKIMYFGSDNIYELDMDAWLSFSRESKFPEKKVLAHERNDKLKEKIIEQENSFRLEEAKRMRLEEEKMLQIVELLLQNSTPLFYVNGDTYATPWSDADQVFILINEKAQHWCLAHLDILSRLVHFYDSEDTYDYEWRDWDFRIVRETYAMCQELNVSTVLVESYNLLKELQDYKLEKCKELMKSISETHLNVLKKIYFIAKLCCQ</sequence>
<dbReference type="SUPFAM" id="SSF56672">
    <property type="entry name" value="DNA/RNA polymerases"/>
    <property type="match status" value="1"/>
</dbReference>
<keyword evidence="1" id="KW-0175">Coiled coil</keyword>
<name>A0A6L2LWM0_TANCI</name>
<evidence type="ECO:0000313" key="3">
    <source>
        <dbReference type="EMBL" id="GEU66176.1"/>
    </source>
</evidence>
<gene>
    <name evidence="3" type="ORF">Tci_038154</name>
</gene>
<protein>
    <submittedName>
        <fullName evidence="3">Zinc finger, CCHC-type</fullName>
    </submittedName>
</protein>
<feature type="domain" description="Reverse transcriptase Ty1/copia-type" evidence="2">
    <location>
        <begin position="10"/>
        <end position="85"/>
    </location>
</feature>
<dbReference type="SUPFAM" id="SSF54001">
    <property type="entry name" value="Cysteine proteinases"/>
    <property type="match status" value="1"/>
</dbReference>
<dbReference type="InterPro" id="IPR043502">
    <property type="entry name" value="DNA/RNA_pol_sf"/>
</dbReference>
<dbReference type="PANTHER" id="PTHR11439">
    <property type="entry name" value="GAG-POL-RELATED RETROTRANSPOSON"/>
    <property type="match status" value="1"/>
</dbReference>
<dbReference type="Gene3D" id="3.40.395.10">
    <property type="entry name" value="Adenoviral Proteinase, Chain A"/>
    <property type="match status" value="1"/>
</dbReference>
<proteinExistence type="predicted"/>